<evidence type="ECO:0000256" key="1">
    <source>
        <dbReference type="ARBA" id="ARBA00023002"/>
    </source>
</evidence>
<name>A0ABN1WVU9_9ACTN</name>
<dbReference type="PANTHER" id="PTHR13847:SF287">
    <property type="entry name" value="FAD-DEPENDENT OXIDOREDUCTASE DOMAIN-CONTAINING PROTEIN 1"/>
    <property type="match status" value="1"/>
</dbReference>
<accession>A0ABN1WVU9</accession>
<dbReference type="Gene3D" id="3.50.50.60">
    <property type="entry name" value="FAD/NAD(P)-binding domain"/>
    <property type="match status" value="1"/>
</dbReference>
<evidence type="ECO:0000313" key="3">
    <source>
        <dbReference type="EMBL" id="GAA1267384.1"/>
    </source>
</evidence>
<comment type="caution">
    <text evidence="3">The sequence shown here is derived from an EMBL/GenBank/DDBJ whole genome shotgun (WGS) entry which is preliminary data.</text>
</comment>
<dbReference type="InterPro" id="IPR036188">
    <property type="entry name" value="FAD/NAD-bd_sf"/>
</dbReference>
<dbReference type="Gene3D" id="3.30.9.10">
    <property type="entry name" value="D-Amino Acid Oxidase, subunit A, domain 2"/>
    <property type="match status" value="1"/>
</dbReference>
<dbReference type="PANTHER" id="PTHR13847">
    <property type="entry name" value="SARCOSINE DEHYDROGENASE-RELATED"/>
    <property type="match status" value="1"/>
</dbReference>
<dbReference type="Proteomes" id="UP001500037">
    <property type="component" value="Unassembled WGS sequence"/>
</dbReference>
<dbReference type="Pfam" id="PF01266">
    <property type="entry name" value="DAO"/>
    <property type="match status" value="1"/>
</dbReference>
<keyword evidence="1" id="KW-0560">Oxidoreductase</keyword>
<sequence>MDTTTDAVPARAVRTAGVAVVGGGLAGAVLAWRLGQLGVRSTVFTAHPGTPKDATEASGGLVRAFEIDPEAAALAALSLAELRADPLLRAWSHYQEATSSYLVAAGADRAAAVRVLELVEPLLPGSAQLVDATELPAFRNLPPGTGAVLERAAGRISPAGLRRSLLHQVAARGGTVRPEPVTAVLPGPAVRSGAGAVERFDAVVLATGPWTPTLLARWQLPDQQLRSKQIQYTLGAARLPGLGVFVDETSGLYGRPDGDGFLLGLPTERWDVDPAGDTPDQQLADRLADCVKDRFGLPSWPGPQARTVVAADCYARSGGLALRELPGHPALFTFTGGTGGAAKTAVQAGRLAARELHQALK</sequence>
<dbReference type="InterPro" id="IPR006076">
    <property type="entry name" value="FAD-dep_OxRdtase"/>
</dbReference>
<evidence type="ECO:0000313" key="4">
    <source>
        <dbReference type="Proteomes" id="UP001500037"/>
    </source>
</evidence>
<organism evidence="3 4">
    <name type="scientific">Kitasatospora nipponensis</name>
    <dbReference type="NCBI Taxonomy" id="258049"/>
    <lineage>
        <taxon>Bacteria</taxon>
        <taxon>Bacillati</taxon>
        <taxon>Actinomycetota</taxon>
        <taxon>Actinomycetes</taxon>
        <taxon>Kitasatosporales</taxon>
        <taxon>Streptomycetaceae</taxon>
        <taxon>Kitasatospora</taxon>
    </lineage>
</organism>
<protein>
    <recommendedName>
        <fullName evidence="2">FAD dependent oxidoreductase domain-containing protein</fullName>
    </recommendedName>
</protein>
<dbReference type="EMBL" id="BAAALF010000183">
    <property type="protein sequence ID" value="GAA1267384.1"/>
    <property type="molecule type" value="Genomic_DNA"/>
</dbReference>
<feature type="domain" description="FAD dependent oxidoreductase" evidence="2">
    <location>
        <begin position="18"/>
        <end position="354"/>
    </location>
</feature>
<proteinExistence type="predicted"/>
<gene>
    <name evidence="3" type="ORF">GCM10009665_65300</name>
</gene>
<reference evidence="3 4" key="1">
    <citation type="journal article" date="2019" name="Int. J. Syst. Evol. Microbiol.">
        <title>The Global Catalogue of Microorganisms (GCM) 10K type strain sequencing project: providing services to taxonomists for standard genome sequencing and annotation.</title>
        <authorList>
            <consortium name="The Broad Institute Genomics Platform"/>
            <consortium name="The Broad Institute Genome Sequencing Center for Infectious Disease"/>
            <person name="Wu L."/>
            <person name="Ma J."/>
        </authorList>
    </citation>
    <scope>NUCLEOTIDE SEQUENCE [LARGE SCALE GENOMIC DNA]</scope>
    <source>
        <strain evidence="3 4">JCM 13004</strain>
    </source>
</reference>
<keyword evidence="4" id="KW-1185">Reference proteome</keyword>
<evidence type="ECO:0000259" key="2">
    <source>
        <dbReference type="Pfam" id="PF01266"/>
    </source>
</evidence>
<dbReference type="SUPFAM" id="SSF51905">
    <property type="entry name" value="FAD/NAD(P)-binding domain"/>
    <property type="match status" value="1"/>
</dbReference>
<dbReference type="RefSeq" id="WP_344445743.1">
    <property type="nucleotide sequence ID" value="NZ_BAAALF010000183.1"/>
</dbReference>